<reference evidence="1" key="1">
    <citation type="submission" date="2023-07" db="EMBL/GenBank/DDBJ databases">
        <title>Ureibacillus sp. isolated from freshwater well.</title>
        <authorList>
            <person name="Kirdat K."/>
            <person name="Bhatt A."/>
            <person name="Teware R."/>
            <person name="Bhavsar Y."/>
            <person name="Yadav A."/>
        </authorList>
    </citation>
    <scope>NUCLEOTIDE SEQUENCE</scope>
    <source>
        <strain evidence="1">BA0131</strain>
    </source>
</reference>
<keyword evidence="2" id="KW-1185">Reference proteome</keyword>
<gene>
    <name evidence="1" type="ORF">QYB95_07445</name>
</gene>
<organism evidence="1 2">
    <name type="scientific">Ureibacillus aquaedulcis</name>
    <dbReference type="NCBI Taxonomy" id="3058421"/>
    <lineage>
        <taxon>Bacteria</taxon>
        <taxon>Bacillati</taxon>
        <taxon>Bacillota</taxon>
        <taxon>Bacilli</taxon>
        <taxon>Bacillales</taxon>
        <taxon>Caryophanaceae</taxon>
        <taxon>Ureibacillus</taxon>
    </lineage>
</organism>
<proteinExistence type="predicted"/>
<protein>
    <submittedName>
        <fullName evidence="1">SIR2 family protein</fullName>
    </submittedName>
</protein>
<sequence>MSRYLDDLRKDYHDGNVVPFIGAGLSEPFKVPSWGKLIEYLTEKHAIEDLAWIKKAVETDLKNYDYWGAIDMLKKYALEEEDVQEEIVDLIMEKQINLDENSMHNYYDLSLMNFNLYLTTNYENLLQKYLNFDLQPILLKDINFNTQKLFAQNRVCHLHGVISNSGSIVISRESYKELYNNKKYDDLLRLVTGNKKLLFMGFSFNDQFIKTLIKEHRESFKGVHYILLNNPTEETIKEFRTYGLRTISYNTEESNHPNEIRKILNQISQPLKKKSNNDEEERPKSSIIMGAGLKSFKKNFEDNLFFKKLKLEDINPDLIDLSSVFYVAAESYIREFKKIGMPIEIIDSLLGQVFMEYQDKYSDTYKIHGNSEEFLNVVHKSLEGIDFGRLNKALKDNTSNKHENRGFIHILADDENEEIWWGEERFNDTKTRI</sequence>
<evidence type="ECO:0000313" key="1">
    <source>
        <dbReference type="EMBL" id="MDN4493365.1"/>
    </source>
</evidence>
<dbReference type="Proteomes" id="UP001172743">
    <property type="component" value="Unassembled WGS sequence"/>
</dbReference>
<comment type="caution">
    <text evidence="1">The sequence shown here is derived from an EMBL/GenBank/DDBJ whole genome shotgun (WGS) entry which is preliminary data.</text>
</comment>
<evidence type="ECO:0000313" key="2">
    <source>
        <dbReference type="Proteomes" id="UP001172743"/>
    </source>
</evidence>
<dbReference type="Pfam" id="PF13289">
    <property type="entry name" value="SIR2_2"/>
    <property type="match status" value="1"/>
</dbReference>
<dbReference type="RefSeq" id="WP_301137674.1">
    <property type="nucleotide sequence ID" value="NZ_JAUHTQ010000004.1"/>
</dbReference>
<dbReference type="EMBL" id="JAUHTQ010000004">
    <property type="protein sequence ID" value="MDN4493365.1"/>
    <property type="molecule type" value="Genomic_DNA"/>
</dbReference>
<accession>A0ABT8GPM5</accession>
<name>A0ABT8GPM5_9BACL</name>